<dbReference type="HOGENOM" id="CLU_073913_2_0_1"/>
<keyword evidence="2" id="KW-1185">Reference proteome</keyword>
<evidence type="ECO:0000313" key="1">
    <source>
        <dbReference type="EMBL" id="KIK80327.1"/>
    </source>
</evidence>
<dbReference type="InParanoid" id="A0A0D0CBV9"/>
<protein>
    <submittedName>
        <fullName evidence="1">Uncharacterized protein</fullName>
    </submittedName>
</protein>
<evidence type="ECO:0000313" key="2">
    <source>
        <dbReference type="Proteomes" id="UP000054538"/>
    </source>
</evidence>
<gene>
    <name evidence="1" type="ORF">PAXRUDRAFT_15849</name>
</gene>
<reference evidence="1 2" key="1">
    <citation type="submission" date="2014-04" db="EMBL/GenBank/DDBJ databases">
        <authorList>
            <consortium name="DOE Joint Genome Institute"/>
            <person name="Kuo A."/>
            <person name="Kohler A."/>
            <person name="Jargeat P."/>
            <person name="Nagy L.G."/>
            <person name="Floudas D."/>
            <person name="Copeland A."/>
            <person name="Barry K.W."/>
            <person name="Cichocki N."/>
            <person name="Veneault-Fourrey C."/>
            <person name="LaButti K."/>
            <person name="Lindquist E.A."/>
            <person name="Lipzen A."/>
            <person name="Lundell T."/>
            <person name="Morin E."/>
            <person name="Murat C."/>
            <person name="Sun H."/>
            <person name="Tunlid A."/>
            <person name="Henrissat B."/>
            <person name="Grigoriev I.V."/>
            <person name="Hibbett D.S."/>
            <person name="Martin F."/>
            <person name="Nordberg H.P."/>
            <person name="Cantor M.N."/>
            <person name="Hua S.X."/>
        </authorList>
    </citation>
    <scope>NUCLEOTIDE SEQUENCE [LARGE SCALE GENOMIC DNA]</scope>
    <source>
        <strain evidence="1 2">Ve08.2h10</strain>
    </source>
</reference>
<dbReference type="EMBL" id="KN826046">
    <property type="protein sequence ID" value="KIK80327.1"/>
    <property type="molecule type" value="Genomic_DNA"/>
</dbReference>
<sequence length="259" mass="29130">MEGQHKLIQTKVSLSPLIFKLPTIKNIILVLGMIRERIEFHPIPSIELSKILQDDTLQSLHFNQDTYIDGELSVDHSDSGMLGQGGFKTANLSHLALSPLAVSSLGQTCHQPVAVKRPYYRVKDRTSGYTNITRYTPALETSKIHKDANVHYWAHALLSSTYAFINRALSMSSEPPPFEIPRVCFVDAAVEITHSEGTTVQARSGKTKYSTVRSCYLVEELIKVDTEEEFVKYIHNSDAKPLPDPDDPHFPLVDFFIFT</sequence>
<dbReference type="STRING" id="930991.A0A0D0CBV9"/>
<accession>A0A0D0CBV9</accession>
<dbReference type="AlphaFoldDB" id="A0A0D0CBV9"/>
<proteinExistence type="predicted"/>
<dbReference type="OrthoDB" id="301415at2759"/>
<dbReference type="Proteomes" id="UP000054538">
    <property type="component" value="Unassembled WGS sequence"/>
</dbReference>
<name>A0A0D0CBV9_9AGAM</name>
<reference evidence="2" key="2">
    <citation type="submission" date="2015-01" db="EMBL/GenBank/DDBJ databases">
        <title>Evolutionary Origins and Diversification of the Mycorrhizal Mutualists.</title>
        <authorList>
            <consortium name="DOE Joint Genome Institute"/>
            <consortium name="Mycorrhizal Genomics Consortium"/>
            <person name="Kohler A."/>
            <person name="Kuo A."/>
            <person name="Nagy L.G."/>
            <person name="Floudas D."/>
            <person name="Copeland A."/>
            <person name="Barry K.W."/>
            <person name="Cichocki N."/>
            <person name="Veneault-Fourrey C."/>
            <person name="LaButti K."/>
            <person name="Lindquist E.A."/>
            <person name="Lipzen A."/>
            <person name="Lundell T."/>
            <person name="Morin E."/>
            <person name="Murat C."/>
            <person name="Riley R."/>
            <person name="Ohm R."/>
            <person name="Sun H."/>
            <person name="Tunlid A."/>
            <person name="Henrissat B."/>
            <person name="Grigoriev I.V."/>
            <person name="Hibbett D.S."/>
            <person name="Martin F."/>
        </authorList>
    </citation>
    <scope>NUCLEOTIDE SEQUENCE [LARGE SCALE GENOMIC DNA]</scope>
    <source>
        <strain evidence="2">Ve08.2h10</strain>
    </source>
</reference>
<organism evidence="1 2">
    <name type="scientific">Paxillus rubicundulus Ve08.2h10</name>
    <dbReference type="NCBI Taxonomy" id="930991"/>
    <lineage>
        <taxon>Eukaryota</taxon>
        <taxon>Fungi</taxon>
        <taxon>Dikarya</taxon>
        <taxon>Basidiomycota</taxon>
        <taxon>Agaricomycotina</taxon>
        <taxon>Agaricomycetes</taxon>
        <taxon>Agaricomycetidae</taxon>
        <taxon>Boletales</taxon>
        <taxon>Paxilineae</taxon>
        <taxon>Paxillaceae</taxon>
        <taxon>Paxillus</taxon>
    </lineage>
</organism>